<evidence type="ECO:0000313" key="2">
    <source>
        <dbReference type="EMBL" id="MCI18315.1"/>
    </source>
</evidence>
<keyword evidence="2" id="KW-0862">Zinc</keyword>
<feature type="compositionally biased region" description="Basic and acidic residues" evidence="1">
    <location>
        <begin position="162"/>
        <end position="176"/>
    </location>
</feature>
<keyword evidence="2" id="KW-0863">Zinc-finger</keyword>
<evidence type="ECO:0000313" key="3">
    <source>
        <dbReference type="Proteomes" id="UP000265520"/>
    </source>
</evidence>
<dbReference type="InterPro" id="IPR055300">
    <property type="entry name" value="CWZF3/5/7"/>
</dbReference>
<keyword evidence="3" id="KW-1185">Reference proteome</keyword>
<feature type="non-terminal residue" evidence="2">
    <location>
        <position position="1"/>
    </location>
</feature>
<dbReference type="EMBL" id="LXQA010109595">
    <property type="protein sequence ID" value="MCI18315.1"/>
    <property type="molecule type" value="Genomic_DNA"/>
</dbReference>
<accession>A0A392Q4Y5</accession>
<dbReference type="GO" id="GO:0008270">
    <property type="term" value="F:zinc ion binding"/>
    <property type="evidence" value="ECO:0007669"/>
    <property type="project" value="UniProtKB-KW"/>
</dbReference>
<evidence type="ECO:0000256" key="1">
    <source>
        <dbReference type="SAM" id="MobiDB-lite"/>
    </source>
</evidence>
<dbReference type="AlphaFoldDB" id="A0A392Q4Y5"/>
<keyword evidence="2" id="KW-0479">Metal-binding</keyword>
<protein>
    <submittedName>
        <fullName evidence="2">CW-type zinc-finger protein</fullName>
    </submittedName>
</protein>
<feature type="non-terminal residue" evidence="2">
    <location>
        <position position="202"/>
    </location>
</feature>
<feature type="region of interest" description="Disordered" evidence="1">
    <location>
        <begin position="162"/>
        <end position="202"/>
    </location>
</feature>
<sequence length="202" mass="21877">HIELDKIYFLNGGSEQIISTLPKLLLPLSDDLTELTEKEVQTRDCIPGPVHTDDPENSGMLLNESNIVKGGRKLLGGKKVKSLEGYESSMEVKGCSKKNTRNDVGGPSKKEQGEDALTMEELVSKTMKLPLLSNPYSLGDESVKNVVGPCNNSLKEAKKGVVKEKTLSDQARKEQFDQASAEVNGFSERAKGGSGRKAVGDK</sequence>
<dbReference type="PANTHER" id="PTHR46524:SF7">
    <property type="entry name" value="CW-TYPE ZINC FINGER"/>
    <property type="match status" value="1"/>
</dbReference>
<name>A0A392Q4Y5_9FABA</name>
<proteinExistence type="predicted"/>
<dbReference type="PANTHER" id="PTHR46524">
    <property type="entry name" value="CW-TYPE ZINC FINGER"/>
    <property type="match status" value="1"/>
</dbReference>
<dbReference type="Proteomes" id="UP000265520">
    <property type="component" value="Unassembled WGS sequence"/>
</dbReference>
<feature type="region of interest" description="Disordered" evidence="1">
    <location>
        <begin position="94"/>
        <end position="114"/>
    </location>
</feature>
<organism evidence="2 3">
    <name type="scientific">Trifolium medium</name>
    <dbReference type="NCBI Taxonomy" id="97028"/>
    <lineage>
        <taxon>Eukaryota</taxon>
        <taxon>Viridiplantae</taxon>
        <taxon>Streptophyta</taxon>
        <taxon>Embryophyta</taxon>
        <taxon>Tracheophyta</taxon>
        <taxon>Spermatophyta</taxon>
        <taxon>Magnoliopsida</taxon>
        <taxon>eudicotyledons</taxon>
        <taxon>Gunneridae</taxon>
        <taxon>Pentapetalae</taxon>
        <taxon>rosids</taxon>
        <taxon>fabids</taxon>
        <taxon>Fabales</taxon>
        <taxon>Fabaceae</taxon>
        <taxon>Papilionoideae</taxon>
        <taxon>50 kb inversion clade</taxon>
        <taxon>NPAAA clade</taxon>
        <taxon>Hologalegina</taxon>
        <taxon>IRL clade</taxon>
        <taxon>Trifolieae</taxon>
        <taxon>Trifolium</taxon>
    </lineage>
</organism>
<reference evidence="2 3" key="1">
    <citation type="journal article" date="2018" name="Front. Plant Sci.">
        <title>Red Clover (Trifolium pratense) and Zigzag Clover (T. medium) - A Picture of Genomic Similarities and Differences.</title>
        <authorList>
            <person name="Dluhosova J."/>
            <person name="Istvanek J."/>
            <person name="Nedelnik J."/>
            <person name="Repkova J."/>
        </authorList>
    </citation>
    <scope>NUCLEOTIDE SEQUENCE [LARGE SCALE GENOMIC DNA]</scope>
    <source>
        <strain evidence="3">cv. 10/8</strain>
        <tissue evidence="2">Leaf</tissue>
    </source>
</reference>
<comment type="caution">
    <text evidence="2">The sequence shown here is derived from an EMBL/GenBank/DDBJ whole genome shotgun (WGS) entry which is preliminary data.</text>
</comment>